<evidence type="ECO:0008006" key="4">
    <source>
        <dbReference type="Google" id="ProtNLM"/>
    </source>
</evidence>
<dbReference type="Gene3D" id="3.80.10.10">
    <property type="entry name" value="Ribonuclease Inhibitor"/>
    <property type="match status" value="1"/>
</dbReference>
<dbReference type="Proteomes" id="UP000268162">
    <property type="component" value="Unassembled WGS sequence"/>
</dbReference>
<evidence type="ECO:0000313" key="2">
    <source>
        <dbReference type="EMBL" id="RKP37305.1"/>
    </source>
</evidence>
<sequence>MPAQTILPDQSHDSPKAPPTAPGRASVGHDLLCWILHPAHPFIGRQFITYLSTRDQIRLAAASHSLRSFVEPVYQVDMPLHAAMDSRRYPGLARILRQHGGGIIRRLDINEREASTRTAARRPAKVLGSRRGHRIIQQCSQLEWLSISLTNLDRWPQMTHRLAHLMPKHRAPQQLTLHFEAAWFRPRQTVRSIMEPYFNHPVVKHWLARIRRLDIDAGHSGLNSAEIMDLLAPFTGLEALNLAAYTEDYLHGRELVHRFPQIKQLRLHELAWDTGLLFHPRRPAFHHLVNLDVFAALDETTLATLRSLNAKDYPCLRGLGVACHSMTFDEGEALMSLFEQPWPKLKSLRLNGCFLRDELGPLIARNLPQLQFATLEEFSDFWNTDFYSESVGYFSAGNCLLRKDVVCDVGIAAD</sequence>
<evidence type="ECO:0000313" key="3">
    <source>
        <dbReference type="Proteomes" id="UP000268162"/>
    </source>
</evidence>
<dbReference type="SUPFAM" id="SSF52047">
    <property type="entry name" value="RNI-like"/>
    <property type="match status" value="1"/>
</dbReference>
<reference evidence="3" key="1">
    <citation type="journal article" date="2018" name="Nat. Microbiol.">
        <title>Leveraging single-cell genomics to expand the fungal tree of life.</title>
        <authorList>
            <person name="Ahrendt S.R."/>
            <person name="Quandt C.A."/>
            <person name="Ciobanu D."/>
            <person name="Clum A."/>
            <person name="Salamov A."/>
            <person name="Andreopoulos B."/>
            <person name="Cheng J.F."/>
            <person name="Woyke T."/>
            <person name="Pelin A."/>
            <person name="Henrissat B."/>
            <person name="Reynolds N.K."/>
            <person name="Benny G.L."/>
            <person name="Smith M.E."/>
            <person name="James T.Y."/>
            <person name="Grigoriev I.V."/>
        </authorList>
    </citation>
    <scope>NUCLEOTIDE SEQUENCE [LARGE SCALE GENOMIC DNA]</scope>
    <source>
        <strain evidence="3">RSA 468</strain>
    </source>
</reference>
<evidence type="ECO:0000256" key="1">
    <source>
        <dbReference type="SAM" id="MobiDB-lite"/>
    </source>
</evidence>
<organism evidence="2 3">
    <name type="scientific">Dimargaris cristalligena</name>
    <dbReference type="NCBI Taxonomy" id="215637"/>
    <lineage>
        <taxon>Eukaryota</taxon>
        <taxon>Fungi</taxon>
        <taxon>Fungi incertae sedis</taxon>
        <taxon>Zoopagomycota</taxon>
        <taxon>Kickxellomycotina</taxon>
        <taxon>Dimargaritomycetes</taxon>
        <taxon>Dimargaritales</taxon>
        <taxon>Dimargaritaceae</taxon>
        <taxon>Dimargaris</taxon>
    </lineage>
</organism>
<name>A0A4P9ZUS4_9FUNG</name>
<accession>A0A4P9ZUS4</accession>
<keyword evidence="3" id="KW-1185">Reference proteome</keyword>
<feature type="region of interest" description="Disordered" evidence="1">
    <location>
        <begin position="1"/>
        <end position="24"/>
    </location>
</feature>
<proteinExistence type="predicted"/>
<protein>
    <recommendedName>
        <fullName evidence="4">F-box domain-containing protein</fullName>
    </recommendedName>
</protein>
<dbReference type="InterPro" id="IPR032675">
    <property type="entry name" value="LRR_dom_sf"/>
</dbReference>
<dbReference type="EMBL" id="ML002512">
    <property type="protein sequence ID" value="RKP37305.1"/>
    <property type="molecule type" value="Genomic_DNA"/>
</dbReference>
<gene>
    <name evidence="2" type="ORF">BJ085DRAFT_29817</name>
</gene>
<dbReference type="AlphaFoldDB" id="A0A4P9ZUS4"/>